<dbReference type="Gene3D" id="3.30.420.10">
    <property type="entry name" value="Ribonuclease H-like superfamily/Ribonuclease H"/>
    <property type="match status" value="1"/>
</dbReference>
<feature type="domain" description="Mitochondrial resolvase Ydc2 catalytic" evidence="1">
    <location>
        <begin position="5"/>
        <end position="141"/>
    </location>
</feature>
<dbReference type="GO" id="GO:0003676">
    <property type="term" value="F:nucleic acid binding"/>
    <property type="evidence" value="ECO:0007669"/>
    <property type="project" value="InterPro"/>
</dbReference>
<dbReference type="Pfam" id="PF09159">
    <property type="entry name" value="Ydc2-catalyt"/>
    <property type="match status" value="1"/>
</dbReference>
<evidence type="ECO:0000313" key="2">
    <source>
        <dbReference type="EMBL" id="QHT28624.1"/>
    </source>
</evidence>
<organism evidence="2">
    <name type="scientific">viral metagenome</name>
    <dbReference type="NCBI Taxonomy" id="1070528"/>
    <lineage>
        <taxon>unclassified sequences</taxon>
        <taxon>metagenomes</taxon>
        <taxon>organismal metagenomes</taxon>
    </lineage>
</organism>
<dbReference type="SUPFAM" id="SSF53098">
    <property type="entry name" value="Ribonuclease H-like"/>
    <property type="match status" value="1"/>
</dbReference>
<name>A0A6C0EHH5_9ZZZZ</name>
<proteinExistence type="predicted"/>
<reference evidence="2" key="1">
    <citation type="journal article" date="2020" name="Nature">
        <title>Giant virus diversity and host interactions through global metagenomics.</title>
        <authorList>
            <person name="Schulz F."/>
            <person name="Roux S."/>
            <person name="Paez-Espino D."/>
            <person name="Jungbluth S."/>
            <person name="Walsh D.A."/>
            <person name="Denef V.J."/>
            <person name="McMahon K.D."/>
            <person name="Konstantinidis K.T."/>
            <person name="Eloe-Fadrosh E.A."/>
            <person name="Kyrpides N.C."/>
            <person name="Woyke T."/>
        </authorList>
    </citation>
    <scope>NUCLEOTIDE SEQUENCE</scope>
    <source>
        <strain evidence="2">GVMAG-M-3300001351-8</strain>
    </source>
</reference>
<dbReference type="InterPro" id="IPR036397">
    <property type="entry name" value="RNaseH_sf"/>
</dbReference>
<dbReference type="AlphaFoldDB" id="A0A6C0EHH5"/>
<protein>
    <recommendedName>
        <fullName evidence="1">Mitochondrial resolvase Ydc2 catalytic domain-containing protein</fullName>
    </recommendedName>
</protein>
<evidence type="ECO:0000259" key="1">
    <source>
        <dbReference type="Pfam" id="PF09159"/>
    </source>
</evidence>
<dbReference type="InterPro" id="IPR012337">
    <property type="entry name" value="RNaseH-like_sf"/>
</dbReference>
<sequence>MNKKIISIDVGIKNLAYCVLERKDNDFIIKNWDIINILDEKISKVPKCSNIIKDKQCGKQASNYLVLKTGSSIPLPFPLVIVKDNVKDNVKDKQIYFCNKITCNKNITKIYPNDKQKTLKIPNAKNTSILELASILLTKLNSIQSIILDVDEVIIENQPALKNPTMKSIQMIVFTYFVEHGYNSGSFPIKNIHLFSAKNKLKLYDGPVVECTKKNPYDKRKYLSVEYTKYYIKDNVEKSLFFNSHSKKDDLADSFIQGYYYLFKK</sequence>
<accession>A0A6C0EHH5</accession>
<dbReference type="EMBL" id="MN738863">
    <property type="protein sequence ID" value="QHT28624.1"/>
    <property type="molecule type" value="Genomic_DNA"/>
</dbReference>
<dbReference type="InterPro" id="IPR015242">
    <property type="entry name" value="Ydc2_cat"/>
</dbReference>